<dbReference type="EMBL" id="MU250541">
    <property type="protein sequence ID" value="KAG7444092.1"/>
    <property type="molecule type" value="Genomic_DNA"/>
</dbReference>
<dbReference type="OrthoDB" id="3254233at2759"/>
<dbReference type="Proteomes" id="UP000812287">
    <property type="component" value="Unassembled WGS sequence"/>
</dbReference>
<evidence type="ECO:0000313" key="2">
    <source>
        <dbReference type="Proteomes" id="UP000812287"/>
    </source>
</evidence>
<evidence type="ECO:0000313" key="1">
    <source>
        <dbReference type="EMBL" id="KAG7444092.1"/>
    </source>
</evidence>
<accession>A0A9P7VNW3</accession>
<proteinExistence type="predicted"/>
<gene>
    <name evidence="1" type="ORF">BT62DRAFT_901108</name>
</gene>
<organism evidence="1 2">
    <name type="scientific">Guyanagaster necrorhizus</name>
    <dbReference type="NCBI Taxonomy" id="856835"/>
    <lineage>
        <taxon>Eukaryota</taxon>
        <taxon>Fungi</taxon>
        <taxon>Dikarya</taxon>
        <taxon>Basidiomycota</taxon>
        <taxon>Agaricomycotina</taxon>
        <taxon>Agaricomycetes</taxon>
        <taxon>Agaricomycetidae</taxon>
        <taxon>Agaricales</taxon>
        <taxon>Marasmiineae</taxon>
        <taxon>Physalacriaceae</taxon>
        <taxon>Guyanagaster</taxon>
    </lineage>
</organism>
<sequence>ATLHALKDFIVVDTPFNVNCLENILYFHLNELFVSSVIHGLCNGFWPLDLGEWEDSLYNQTKNYATDPQDINKIQAFHDYEIVARYEFTLLQGMKVSSMFMVWQNRKSHIVMDHTFSGLNAGISASEAKVKYNNMHPFSETFYNAKLQHPNADFTLYKSDVAKAFLNLPVHPLW</sequence>
<dbReference type="GeneID" id="66105745"/>
<comment type="caution">
    <text evidence="1">The sequence shown here is derived from an EMBL/GenBank/DDBJ whole genome shotgun (WGS) entry which is preliminary data.</text>
</comment>
<name>A0A9P7VNW3_9AGAR</name>
<dbReference type="RefSeq" id="XP_043037592.1">
    <property type="nucleotide sequence ID" value="XM_043183448.1"/>
</dbReference>
<dbReference type="AlphaFoldDB" id="A0A9P7VNW3"/>
<feature type="non-terminal residue" evidence="1">
    <location>
        <position position="1"/>
    </location>
</feature>
<keyword evidence="2" id="KW-1185">Reference proteome</keyword>
<protein>
    <submittedName>
        <fullName evidence="1">Uncharacterized protein</fullName>
    </submittedName>
</protein>
<reference evidence="1" key="1">
    <citation type="submission" date="2020-11" db="EMBL/GenBank/DDBJ databases">
        <title>Adaptations for nitrogen fixation in a non-lichenized fungal sporocarp promotes dispersal by wood-feeding termites.</title>
        <authorList>
            <consortium name="DOE Joint Genome Institute"/>
            <person name="Koch R.A."/>
            <person name="Yoon G."/>
            <person name="Arayal U."/>
            <person name="Lail K."/>
            <person name="Amirebrahimi M."/>
            <person name="Labutti K."/>
            <person name="Lipzen A."/>
            <person name="Riley R."/>
            <person name="Barry K."/>
            <person name="Henrissat B."/>
            <person name="Grigoriev I.V."/>
            <person name="Herr J.R."/>
            <person name="Aime M.C."/>
        </authorList>
    </citation>
    <scope>NUCLEOTIDE SEQUENCE</scope>
    <source>
        <strain evidence="1">MCA 3950</strain>
    </source>
</reference>